<keyword evidence="2" id="KW-1185">Reference proteome</keyword>
<gene>
    <name evidence="1" type="ORF">P280DRAFT_505498</name>
</gene>
<dbReference type="Proteomes" id="UP000799753">
    <property type="component" value="Unassembled WGS sequence"/>
</dbReference>
<protein>
    <submittedName>
        <fullName evidence="1">Uncharacterized protein</fullName>
    </submittedName>
</protein>
<sequence length="257" mass="28324">MGSNPPACLIVYVRDTKSRWSVAPLWLIKSAKHQAGVPACYGENPILLVYVRRSRRMWLIAGLLPPLPSVDGVGICERRSSGSHPGSRRREDLAARQVSMGICLVSVTDRHVRMDVVLLSSGELRQGRPQEATLSDTLVLCWCGRGRHRGRRRRREGCLVEGNPTPTTLQQARRCQIADEEDTIPEVVPVTKLSCNSEGGQGRGRRHRRRPRAAEAVVVVELARGISGMAEEAATAPADDLKAQAAENIEKREAKMI</sequence>
<dbReference type="AlphaFoldDB" id="A0A6A6SAB5"/>
<proteinExistence type="predicted"/>
<evidence type="ECO:0000313" key="1">
    <source>
        <dbReference type="EMBL" id="KAF2643358.1"/>
    </source>
</evidence>
<name>A0A6A6SAB5_9PLEO</name>
<reference evidence="1" key="1">
    <citation type="journal article" date="2020" name="Stud. Mycol.">
        <title>101 Dothideomycetes genomes: a test case for predicting lifestyles and emergence of pathogens.</title>
        <authorList>
            <person name="Haridas S."/>
            <person name="Albert R."/>
            <person name="Binder M."/>
            <person name="Bloem J."/>
            <person name="Labutti K."/>
            <person name="Salamov A."/>
            <person name="Andreopoulos B."/>
            <person name="Baker S."/>
            <person name="Barry K."/>
            <person name="Bills G."/>
            <person name="Bluhm B."/>
            <person name="Cannon C."/>
            <person name="Castanera R."/>
            <person name="Culley D."/>
            <person name="Daum C."/>
            <person name="Ezra D."/>
            <person name="Gonzalez J."/>
            <person name="Henrissat B."/>
            <person name="Kuo A."/>
            <person name="Liang C."/>
            <person name="Lipzen A."/>
            <person name="Lutzoni F."/>
            <person name="Magnuson J."/>
            <person name="Mondo S."/>
            <person name="Nolan M."/>
            <person name="Ohm R."/>
            <person name="Pangilinan J."/>
            <person name="Park H.-J."/>
            <person name="Ramirez L."/>
            <person name="Alfaro M."/>
            <person name="Sun H."/>
            <person name="Tritt A."/>
            <person name="Yoshinaga Y."/>
            <person name="Zwiers L.-H."/>
            <person name="Turgeon B."/>
            <person name="Goodwin S."/>
            <person name="Spatafora J."/>
            <person name="Crous P."/>
            <person name="Grigoriev I."/>
        </authorList>
    </citation>
    <scope>NUCLEOTIDE SEQUENCE</scope>
    <source>
        <strain evidence="1">CBS 473.64</strain>
    </source>
</reference>
<evidence type="ECO:0000313" key="2">
    <source>
        <dbReference type="Proteomes" id="UP000799753"/>
    </source>
</evidence>
<organism evidence="1 2">
    <name type="scientific">Massarina eburnea CBS 473.64</name>
    <dbReference type="NCBI Taxonomy" id="1395130"/>
    <lineage>
        <taxon>Eukaryota</taxon>
        <taxon>Fungi</taxon>
        <taxon>Dikarya</taxon>
        <taxon>Ascomycota</taxon>
        <taxon>Pezizomycotina</taxon>
        <taxon>Dothideomycetes</taxon>
        <taxon>Pleosporomycetidae</taxon>
        <taxon>Pleosporales</taxon>
        <taxon>Massarineae</taxon>
        <taxon>Massarinaceae</taxon>
        <taxon>Massarina</taxon>
    </lineage>
</organism>
<accession>A0A6A6SAB5</accession>
<dbReference type="EMBL" id="MU006780">
    <property type="protein sequence ID" value="KAF2643358.1"/>
    <property type="molecule type" value="Genomic_DNA"/>
</dbReference>